<sequence>MKILVLFFCICSIANAQNKNQKSQFVEKEIQSCRIPIDDSVSLFKIHENLHGNDIAIIIKTENTTTNECSNTTISKNLLAKVKTAQNPLIDINKHPIGGIDLKDFPSLIPNKIASTKKATYTVLAIELYNFSYTTVGSGYIYLCFKIDTKGEIIKQKTLESKSPIKTAKLLSTL</sequence>
<dbReference type="RefSeq" id="WP_379685094.1">
    <property type="nucleotide sequence ID" value="NZ_JBHLYW010000008.1"/>
</dbReference>
<keyword evidence="3" id="KW-1185">Reference proteome</keyword>
<comment type="caution">
    <text evidence="2">The sequence shown here is derived from an EMBL/GenBank/DDBJ whole genome shotgun (WGS) entry which is preliminary data.</text>
</comment>
<evidence type="ECO:0000313" key="2">
    <source>
        <dbReference type="EMBL" id="MFC0077391.1"/>
    </source>
</evidence>
<accession>A0ABV6BPK8</accession>
<evidence type="ECO:0000313" key="3">
    <source>
        <dbReference type="Proteomes" id="UP001589734"/>
    </source>
</evidence>
<evidence type="ECO:0000256" key="1">
    <source>
        <dbReference type="SAM" id="SignalP"/>
    </source>
</evidence>
<gene>
    <name evidence="2" type="ORF">ACFFLS_10095</name>
</gene>
<keyword evidence="1" id="KW-0732">Signal</keyword>
<reference evidence="2 3" key="1">
    <citation type="submission" date="2024-09" db="EMBL/GenBank/DDBJ databases">
        <authorList>
            <person name="Sun Q."/>
            <person name="Mori K."/>
        </authorList>
    </citation>
    <scope>NUCLEOTIDE SEQUENCE [LARGE SCALE GENOMIC DNA]</scope>
    <source>
        <strain evidence="2 3">CGMCC 1.12926</strain>
    </source>
</reference>
<dbReference type="Proteomes" id="UP001589734">
    <property type="component" value="Unassembled WGS sequence"/>
</dbReference>
<name>A0ABV6BPK8_9FLAO</name>
<proteinExistence type="predicted"/>
<organism evidence="2 3">
    <name type="scientific">Flavobacterium procerum</name>
    <dbReference type="NCBI Taxonomy" id="1455569"/>
    <lineage>
        <taxon>Bacteria</taxon>
        <taxon>Pseudomonadati</taxon>
        <taxon>Bacteroidota</taxon>
        <taxon>Flavobacteriia</taxon>
        <taxon>Flavobacteriales</taxon>
        <taxon>Flavobacteriaceae</taxon>
        <taxon>Flavobacterium</taxon>
    </lineage>
</organism>
<protein>
    <submittedName>
        <fullName evidence="2">Uncharacterized protein</fullName>
    </submittedName>
</protein>
<dbReference type="EMBL" id="JBHLYW010000008">
    <property type="protein sequence ID" value="MFC0077391.1"/>
    <property type="molecule type" value="Genomic_DNA"/>
</dbReference>
<feature type="signal peptide" evidence="1">
    <location>
        <begin position="1"/>
        <end position="16"/>
    </location>
</feature>
<feature type="chain" id="PRO_5047498963" evidence="1">
    <location>
        <begin position="17"/>
        <end position="174"/>
    </location>
</feature>